<name>A0ABS6MPY6_9GAMM</name>
<sequence>MLANLVMFYRSLGNPSIKDDLWLDTSVVLNDELYQQLKQVEQHRLVSFDELVLDGEEKTLDEISATDYGKELHVTCRISTGDCKFYSDIKDLLKRNSSLSKGDVNVAFYVAEDDYYSAEQKQHLSKYQQLNAIVLLIHELKDLAHYHDSKVGQDALNLVFVREAEGTSSKSLQLTPRLSSNLVEVPPIDISVIVEIGQQSAINPHIGREKSVFRSTVIEFLTNSAGNVQDKFAYLVLHWAEFIKLFKKNFDTYISGFAFHKARKEVADAEVAAADQLAKVLNDISGKILGIPISLGSLLLIVKAENVFEQLVLVLATLLASWLLAELMHNQQLQLARIKDARSILFDEINIRAVDYPEPLRKKIESTTECLDKNEKKVTRLLLCLRLFSWLPAVAAALLLIHLNASSLMLSIEVLDNYFSSLLR</sequence>
<dbReference type="RefSeq" id="WP_217670952.1">
    <property type="nucleotide sequence ID" value="NZ_JAHRID010000008.1"/>
</dbReference>
<feature type="transmembrane region" description="Helical" evidence="1">
    <location>
        <begin position="307"/>
        <end position="325"/>
    </location>
</feature>
<accession>A0ABS6MPY6</accession>
<gene>
    <name evidence="2" type="ORF">KQY15_16185</name>
</gene>
<dbReference type="EMBL" id="JAHRID010000008">
    <property type="protein sequence ID" value="MBV2130635.1"/>
    <property type="molecule type" value="Genomic_DNA"/>
</dbReference>
<keyword evidence="3" id="KW-1185">Reference proteome</keyword>
<reference evidence="2 3" key="1">
    <citation type="submission" date="2021-06" db="EMBL/GenBank/DDBJ databases">
        <title>Rheinheimera indica sp. nov., isolated from deep-sea sediment.</title>
        <authorList>
            <person name="Wang Z."/>
            <person name="Zhang X.-Y."/>
        </authorList>
    </citation>
    <scope>NUCLEOTIDE SEQUENCE [LARGE SCALE GENOMIC DNA]</scope>
    <source>
        <strain evidence="2 3">SM2107</strain>
    </source>
</reference>
<evidence type="ECO:0000256" key="1">
    <source>
        <dbReference type="SAM" id="Phobius"/>
    </source>
</evidence>
<keyword evidence="1" id="KW-1133">Transmembrane helix</keyword>
<keyword evidence="1" id="KW-0812">Transmembrane</keyword>
<feature type="transmembrane region" description="Helical" evidence="1">
    <location>
        <begin position="381"/>
        <end position="401"/>
    </location>
</feature>
<evidence type="ECO:0000313" key="3">
    <source>
        <dbReference type="Proteomes" id="UP000704611"/>
    </source>
</evidence>
<comment type="caution">
    <text evidence="2">The sequence shown here is derived from an EMBL/GenBank/DDBJ whole genome shotgun (WGS) entry which is preliminary data.</text>
</comment>
<dbReference type="Proteomes" id="UP000704611">
    <property type="component" value="Unassembled WGS sequence"/>
</dbReference>
<protein>
    <submittedName>
        <fullName evidence="2">Uncharacterized protein</fullName>
    </submittedName>
</protein>
<organism evidence="2 3">
    <name type="scientific">Arsukibacterium indicum</name>
    <dbReference type="NCBI Taxonomy" id="2848612"/>
    <lineage>
        <taxon>Bacteria</taxon>
        <taxon>Pseudomonadati</taxon>
        <taxon>Pseudomonadota</taxon>
        <taxon>Gammaproteobacteria</taxon>
        <taxon>Chromatiales</taxon>
        <taxon>Chromatiaceae</taxon>
        <taxon>Arsukibacterium</taxon>
    </lineage>
</organism>
<keyword evidence="1" id="KW-0472">Membrane</keyword>
<proteinExistence type="predicted"/>
<evidence type="ECO:0000313" key="2">
    <source>
        <dbReference type="EMBL" id="MBV2130635.1"/>
    </source>
</evidence>